<comment type="similarity">
    <text evidence="1">Belongs to the sigma-70 factor family. ECF subfamily.</text>
</comment>
<evidence type="ECO:0000313" key="8">
    <source>
        <dbReference type="EMBL" id="BDG06783.1"/>
    </source>
</evidence>
<organism evidence="8 9">
    <name type="scientific">Anaeromyxobacter oryzae</name>
    <dbReference type="NCBI Taxonomy" id="2918170"/>
    <lineage>
        <taxon>Bacteria</taxon>
        <taxon>Pseudomonadati</taxon>
        <taxon>Myxococcota</taxon>
        <taxon>Myxococcia</taxon>
        <taxon>Myxococcales</taxon>
        <taxon>Cystobacterineae</taxon>
        <taxon>Anaeromyxobacteraceae</taxon>
        <taxon>Anaeromyxobacter</taxon>
    </lineage>
</organism>
<keyword evidence="2" id="KW-0805">Transcription regulation</keyword>
<dbReference type="InterPro" id="IPR013249">
    <property type="entry name" value="RNA_pol_sigma70_r4_t2"/>
</dbReference>
<dbReference type="PANTHER" id="PTHR43133">
    <property type="entry name" value="RNA POLYMERASE ECF-TYPE SIGMA FACTO"/>
    <property type="match status" value="1"/>
</dbReference>
<dbReference type="PANTHER" id="PTHR43133:SF8">
    <property type="entry name" value="RNA POLYMERASE SIGMA FACTOR HI_1459-RELATED"/>
    <property type="match status" value="1"/>
</dbReference>
<dbReference type="InterPro" id="IPR036388">
    <property type="entry name" value="WH-like_DNA-bd_sf"/>
</dbReference>
<proteinExistence type="inferred from homology"/>
<dbReference type="Gene3D" id="1.10.10.10">
    <property type="entry name" value="Winged helix-like DNA-binding domain superfamily/Winged helix DNA-binding domain"/>
    <property type="match status" value="1"/>
</dbReference>
<dbReference type="InterPro" id="IPR013324">
    <property type="entry name" value="RNA_pol_sigma_r3/r4-like"/>
</dbReference>
<dbReference type="Gene3D" id="1.10.1740.10">
    <property type="match status" value="1"/>
</dbReference>
<dbReference type="RefSeq" id="WP_248357258.1">
    <property type="nucleotide sequence ID" value="NZ_AP025591.1"/>
</dbReference>
<name>A0ABN6N424_9BACT</name>
<dbReference type="InterPro" id="IPR039425">
    <property type="entry name" value="RNA_pol_sigma-70-like"/>
</dbReference>
<dbReference type="Proteomes" id="UP001162891">
    <property type="component" value="Chromosome"/>
</dbReference>
<evidence type="ECO:0000256" key="1">
    <source>
        <dbReference type="ARBA" id="ARBA00010641"/>
    </source>
</evidence>
<dbReference type="EMBL" id="AP025591">
    <property type="protein sequence ID" value="BDG06783.1"/>
    <property type="molecule type" value="Genomic_DNA"/>
</dbReference>
<feature type="domain" description="RNA polymerase sigma-70 region 2" evidence="6">
    <location>
        <begin position="32"/>
        <end position="98"/>
    </location>
</feature>
<gene>
    <name evidence="8" type="ORF">AMOR_57790</name>
</gene>
<reference evidence="9" key="1">
    <citation type="journal article" date="2022" name="Int. J. Syst. Evol. Microbiol.">
        <title>Anaeromyxobacter oryzae sp. nov., Anaeromyxobacter diazotrophicus sp. nov. and Anaeromyxobacter paludicola sp. nov., isolated from paddy soils.</title>
        <authorList>
            <person name="Itoh H."/>
            <person name="Xu Z."/>
            <person name="Mise K."/>
            <person name="Masuda Y."/>
            <person name="Ushijima N."/>
            <person name="Hayakawa C."/>
            <person name="Shiratori Y."/>
            <person name="Senoo K."/>
        </authorList>
    </citation>
    <scope>NUCLEOTIDE SEQUENCE [LARGE SCALE GENOMIC DNA]</scope>
    <source>
        <strain evidence="9">Red232</strain>
    </source>
</reference>
<evidence type="ECO:0000256" key="2">
    <source>
        <dbReference type="ARBA" id="ARBA00023015"/>
    </source>
</evidence>
<accession>A0ABN6N424</accession>
<evidence type="ECO:0000259" key="7">
    <source>
        <dbReference type="Pfam" id="PF08281"/>
    </source>
</evidence>
<keyword evidence="3" id="KW-0731">Sigma factor</keyword>
<evidence type="ECO:0000256" key="4">
    <source>
        <dbReference type="ARBA" id="ARBA00023125"/>
    </source>
</evidence>
<evidence type="ECO:0000256" key="5">
    <source>
        <dbReference type="ARBA" id="ARBA00023163"/>
    </source>
</evidence>
<feature type="domain" description="RNA polymerase sigma factor 70 region 4 type 2" evidence="7">
    <location>
        <begin position="124"/>
        <end position="169"/>
    </location>
</feature>
<protein>
    <recommendedName>
        <fullName evidence="10">Sigma-70 family RNA polymerase sigma factor</fullName>
    </recommendedName>
</protein>
<dbReference type="Pfam" id="PF04542">
    <property type="entry name" value="Sigma70_r2"/>
    <property type="match status" value="1"/>
</dbReference>
<evidence type="ECO:0000313" key="9">
    <source>
        <dbReference type="Proteomes" id="UP001162891"/>
    </source>
</evidence>
<dbReference type="NCBIfam" id="TIGR02937">
    <property type="entry name" value="sigma70-ECF"/>
    <property type="match status" value="1"/>
</dbReference>
<keyword evidence="4" id="KW-0238">DNA-binding</keyword>
<sequence>MARLAVIPGGRGGEAAASPSHVDAPAGLVEQLYRRHAAAVLARCRYLLRDDEAARDATQEVFCRALRASVELEAAASPTAFLLRAATNHCLNHLRAARAAWRDEVVRLARDRHERGIEPDARELVRALLGAAPAEAQEIAVLYFVDELTQAEVAEVTGRSLPTVRKRLREFLAATRGALRDAFPDVILPDPEVLP</sequence>
<dbReference type="Pfam" id="PF08281">
    <property type="entry name" value="Sigma70_r4_2"/>
    <property type="match status" value="1"/>
</dbReference>
<dbReference type="InterPro" id="IPR013325">
    <property type="entry name" value="RNA_pol_sigma_r2"/>
</dbReference>
<evidence type="ECO:0008006" key="10">
    <source>
        <dbReference type="Google" id="ProtNLM"/>
    </source>
</evidence>
<dbReference type="SUPFAM" id="SSF88659">
    <property type="entry name" value="Sigma3 and sigma4 domains of RNA polymerase sigma factors"/>
    <property type="match status" value="1"/>
</dbReference>
<evidence type="ECO:0000259" key="6">
    <source>
        <dbReference type="Pfam" id="PF04542"/>
    </source>
</evidence>
<evidence type="ECO:0000256" key="3">
    <source>
        <dbReference type="ARBA" id="ARBA00023082"/>
    </source>
</evidence>
<dbReference type="InterPro" id="IPR014284">
    <property type="entry name" value="RNA_pol_sigma-70_dom"/>
</dbReference>
<dbReference type="InterPro" id="IPR007627">
    <property type="entry name" value="RNA_pol_sigma70_r2"/>
</dbReference>
<dbReference type="SUPFAM" id="SSF88946">
    <property type="entry name" value="Sigma2 domain of RNA polymerase sigma factors"/>
    <property type="match status" value="1"/>
</dbReference>
<keyword evidence="9" id="KW-1185">Reference proteome</keyword>
<keyword evidence="5" id="KW-0804">Transcription</keyword>